<protein>
    <submittedName>
        <fullName evidence="12">Melatonin receptor</fullName>
    </submittedName>
</protein>
<dbReference type="EMBL" id="MU825443">
    <property type="protein sequence ID" value="KAJ7389028.1"/>
    <property type="molecule type" value="Genomic_DNA"/>
</dbReference>
<proteinExistence type="inferred from homology"/>
<feature type="transmembrane region" description="Helical" evidence="10">
    <location>
        <begin position="14"/>
        <end position="43"/>
    </location>
</feature>
<comment type="caution">
    <text evidence="12">The sequence shown here is derived from an EMBL/GenBank/DDBJ whole genome shotgun (WGS) entry which is preliminary data.</text>
</comment>
<comment type="subcellular location">
    <subcellularLocation>
        <location evidence="1">Cell membrane</location>
        <topology evidence="1">Multi-pass membrane protein</topology>
    </subcellularLocation>
</comment>
<evidence type="ECO:0000256" key="4">
    <source>
        <dbReference type="ARBA" id="ARBA00022989"/>
    </source>
</evidence>
<evidence type="ECO:0000256" key="5">
    <source>
        <dbReference type="ARBA" id="ARBA00023040"/>
    </source>
</evidence>
<dbReference type="PRINTS" id="PR00237">
    <property type="entry name" value="GPCRRHODOPSN"/>
</dbReference>
<dbReference type="PROSITE" id="PS00237">
    <property type="entry name" value="G_PROTEIN_RECEP_F1_1"/>
    <property type="match status" value="1"/>
</dbReference>
<evidence type="ECO:0000256" key="2">
    <source>
        <dbReference type="ARBA" id="ARBA00022475"/>
    </source>
</evidence>
<dbReference type="InterPro" id="IPR017452">
    <property type="entry name" value="GPCR_Rhodpsn_7TM"/>
</dbReference>
<gene>
    <name evidence="12" type="primary">MTNR1A_23</name>
    <name evidence="12" type="ORF">OS493_034162</name>
</gene>
<organism evidence="12 13">
    <name type="scientific">Desmophyllum pertusum</name>
    <dbReference type="NCBI Taxonomy" id="174260"/>
    <lineage>
        <taxon>Eukaryota</taxon>
        <taxon>Metazoa</taxon>
        <taxon>Cnidaria</taxon>
        <taxon>Anthozoa</taxon>
        <taxon>Hexacorallia</taxon>
        <taxon>Scleractinia</taxon>
        <taxon>Caryophylliina</taxon>
        <taxon>Caryophylliidae</taxon>
        <taxon>Desmophyllum</taxon>
    </lineage>
</organism>
<evidence type="ECO:0000259" key="11">
    <source>
        <dbReference type="PROSITE" id="PS50262"/>
    </source>
</evidence>
<evidence type="ECO:0000313" key="12">
    <source>
        <dbReference type="EMBL" id="KAJ7389028.1"/>
    </source>
</evidence>
<dbReference type="PANTHER" id="PTHR24228">
    <property type="entry name" value="B2 BRADYKININ RECEPTOR/ANGIOTENSIN II RECEPTOR"/>
    <property type="match status" value="1"/>
</dbReference>
<dbReference type="OrthoDB" id="10044919at2759"/>
<reference evidence="12" key="1">
    <citation type="submission" date="2023-01" db="EMBL/GenBank/DDBJ databases">
        <title>Genome assembly of the deep-sea coral Lophelia pertusa.</title>
        <authorList>
            <person name="Herrera S."/>
            <person name="Cordes E."/>
        </authorList>
    </citation>
    <scope>NUCLEOTIDE SEQUENCE</scope>
    <source>
        <strain evidence="12">USNM1676648</strain>
        <tissue evidence="12">Polyp</tissue>
    </source>
</reference>
<dbReference type="InterPro" id="IPR000276">
    <property type="entry name" value="GPCR_Rhodpsn"/>
</dbReference>
<dbReference type="AlphaFoldDB" id="A0A9W9ZW87"/>
<evidence type="ECO:0000313" key="13">
    <source>
        <dbReference type="Proteomes" id="UP001163046"/>
    </source>
</evidence>
<feature type="transmembrane region" description="Helical" evidence="10">
    <location>
        <begin position="174"/>
        <end position="199"/>
    </location>
</feature>
<feature type="transmembrane region" description="Helical" evidence="10">
    <location>
        <begin position="134"/>
        <end position="154"/>
    </location>
</feature>
<keyword evidence="13" id="KW-1185">Reference proteome</keyword>
<dbReference type="PANTHER" id="PTHR24228:SF59">
    <property type="entry name" value="NEUROPEPTIDE RECEPTOR 15"/>
    <property type="match status" value="1"/>
</dbReference>
<evidence type="ECO:0000256" key="1">
    <source>
        <dbReference type="ARBA" id="ARBA00004651"/>
    </source>
</evidence>
<evidence type="ECO:0000256" key="10">
    <source>
        <dbReference type="SAM" id="Phobius"/>
    </source>
</evidence>
<dbReference type="Gene3D" id="1.20.1070.10">
    <property type="entry name" value="Rhodopsin 7-helix transmembrane proteins"/>
    <property type="match status" value="1"/>
</dbReference>
<keyword evidence="8 9" id="KW-0807">Transducer</keyword>
<evidence type="ECO:0000256" key="7">
    <source>
        <dbReference type="ARBA" id="ARBA00023170"/>
    </source>
</evidence>
<feature type="transmembrane region" description="Helical" evidence="10">
    <location>
        <begin position="273"/>
        <end position="289"/>
    </location>
</feature>
<comment type="similarity">
    <text evidence="9">Belongs to the G-protein coupled receptor 1 family.</text>
</comment>
<sequence length="397" mass="43794">MPSDFISRDSSRSIGIIIVEVALCVLIDVLALFGNVLVSLAVIRSPKLRTSTSMFILALAIADILMALICIPITCGILVSEDWINTSLLCDIQGFVILALALISIGTLALTAINRYFRVVKPANYKRFFTKRNSLLLIGSLWFSIIAFYAGLLISNATRVGYEPSYAVCAVAHILVQTLVEFVFVVVAFIIIVVSYTLVFASIRRHQLSVVSSLLGQSRDSNISVEEIKISKLLFMTVLGFTICWIPSLVIITMDRVAADTTPPRPRTLLCTYLNYLSAALNPFIYGVMNRSFRAEYKRILLCRKTQIDVPQVGSKSIRTFRNTARAAVIWRRGCAPDSKVEMAKVVPRKQDIPVTTSVEQNGDLLLAHSRSSSLCSGVVSLSHIDHISRTSSPTLE</sequence>
<evidence type="ECO:0000256" key="6">
    <source>
        <dbReference type="ARBA" id="ARBA00023136"/>
    </source>
</evidence>
<dbReference type="GO" id="GO:0005886">
    <property type="term" value="C:plasma membrane"/>
    <property type="evidence" value="ECO:0007669"/>
    <property type="project" value="UniProtKB-SubCell"/>
</dbReference>
<keyword evidence="6 10" id="KW-0472">Membrane</keyword>
<keyword evidence="3 9" id="KW-0812">Transmembrane</keyword>
<keyword evidence="4 10" id="KW-1133">Transmembrane helix</keyword>
<feature type="transmembrane region" description="Helical" evidence="10">
    <location>
        <begin position="55"/>
        <end position="80"/>
    </location>
</feature>
<keyword evidence="7 9" id="KW-0675">Receptor</keyword>
<dbReference type="GO" id="GO:0004930">
    <property type="term" value="F:G protein-coupled receptor activity"/>
    <property type="evidence" value="ECO:0007669"/>
    <property type="project" value="UniProtKB-KW"/>
</dbReference>
<dbReference type="Proteomes" id="UP001163046">
    <property type="component" value="Unassembled WGS sequence"/>
</dbReference>
<evidence type="ECO:0000256" key="8">
    <source>
        <dbReference type="ARBA" id="ARBA00023224"/>
    </source>
</evidence>
<feature type="domain" description="G-protein coupled receptors family 1 profile" evidence="11">
    <location>
        <begin position="34"/>
        <end position="286"/>
    </location>
</feature>
<evidence type="ECO:0000256" key="3">
    <source>
        <dbReference type="ARBA" id="ARBA00022692"/>
    </source>
</evidence>
<accession>A0A9W9ZW87</accession>
<keyword evidence="2" id="KW-1003">Cell membrane</keyword>
<dbReference type="PROSITE" id="PS50262">
    <property type="entry name" value="G_PROTEIN_RECEP_F1_2"/>
    <property type="match status" value="1"/>
</dbReference>
<dbReference type="SUPFAM" id="SSF81321">
    <property type="entry name" value="Family A G protein-coupled receptor-like"/>
    <property type="match status" value="1"/>
</dbReference>
<dbReference type="CDD" id="cd00637">
    <property type="entry name" value="7tm_classA_rhodopsin-like"/>
    <property type="match status" value="1"/>
</dbReference>
<evidence type="ECO:0000256" key="9">
    <source>
        <dbReference type="RuleBase" id="RU000688"/>
    </source>
</evidence>
<dbReference type="Pfam" id="PF00001">
    <property type="entry name" value="7tm_1"/>
    <property type="match status" value="1"/>
</dbReference>
<name>A0A9W9ZW87_9CNID</name>
<dbReference type="SMART" id="SM01381">
    <property type="entry name" value="7TM_GPCR_Srsx"/>
    <property type="match status" value="1"/>
</dbReference>
<feature type="transmembrane region" description="Helical" evidence="10">
    <location>
        <begin position="92"/>
        <end position="113"/>
    </location>
</feature>
<feature type="transmembrane region" description="Helical" evidence="10">
    <location>
        <begin position="233"/>
        <end position="253"/>
    </location>
</feature>
<keyword evidence="5 9" id="KW-0297">G-protein coupled receptor</keyword>